<evidence type="ECO:0000256" key="1">
    <source>
        <dbReference type="SAM" id="MobiDB-lite"/>
    </source>
</evidence>
<proteinExistence type="predicted"/>
<comment type="caution">
    <text evidence="2">The sequence shown here is derived from an EMBL/GenBank/DDBJ whole genome shotgun (WGS) entry which is preliminary data.</text>
</comment>
<evidence type="ECO:0000313" key="2">
    <source>
        <dbReference type="EMBL" id="MDM5147764.1"/>
    </source>
</evidence>
<reference evidence="2" key="2">
    <citation type="journal article" date="2023" name="Microbiome">
        <title>Synthase-selected sorting approach identifies a beta-lactone synthase in a nudibranch symbiotic bacterium.</title>
        <authorList>
            <person name="Dzunkova M."/>
            <person name="La Clair J.J."/>
            <person name="Tyml T."/>
            <person name="Doud D."/>
            <person name="Schulz F."/>
            <person name="Piquer-Esteban S."/>
            <person name="Porcel Sanchis D."/>
            <person name="Osborn A."/>
            <person name="Robinson D."/>
            <person name="Louie K.B."/>
            <person name="Bowen B.P."/>
            <person name="Bowers R.M."/>
            <person name="Lee J."/>
            <person name="Arnau V."/>
            <person name="Diaz-Villanueva W."/>
            <person name="Stepanauskas R."/>
            <person name="Gosliner T."/>
            <person name="Date S.V."/>
            <person name="Northen T.R."/>
            <person name="Cheng J.F."/>
            <person name="Burkart M.D."/>
            <person name="Woyke T."/>
        </authorList>
    </citation>
    <scope>NUCLEOTIDE SEQUENCE</scope>
    <source>
        <strain evidence="2">Df01</strain>
    </source>
</reference>
<gene>
    <name evidence="2" type="ORF">NQX30_05205</name>
</gene>
<sequence length="88" mass="10154">MSSTFFKRDGVKGKSHLGGGHSIGEFYETIEKNGFKIHKDLDVTSKVSPNLRLVNEILTDRILPFIETLDQFLSKRHKTHLSFLIYFQ</sequence>
<feature type="compositionally biased region" description="Basic and acidic residues" evidence="1">
    <location>
        <begin position="1"/>
        <end position="12"/>
    </location>
</feature>
<dbReference type="EMBL" id="JANQAO010000003">
    <property type="protein sequence ID" value="MDM5147764.1"/>
    <property type="molecule type" value="Genomic_DNA"/>
</dbReference>
<organism evidence="2 3">
    <name type="scientific">Candidatus Doriopsillibacter californiensis</name>
    <dbReference type="NCBI Taxonomy" id="2970740"/>
    <lineage>
        <taxon>Bacteria</taxon>
        <taxon>Pseudomonadati</taxon>
        <taxon>Pseudomonadota</taxon>
        <taxon>Gammaproteobacteria</taxon>
        <taxon>Candidatus Tethybacterales</taxon>
        <taxon>Candidatus Persebacteraceae</taxon>
        <taxon>Candidatus Doriopsillibacter</taxon>
    </lineage>
</organism>
<evidence type="ECO:0000313" key="3">
    <source>
        <dbReference type="Proteomes" id="UP001168167"/>
    </source>
</evidence>
<accession>A0ABT7QM42</accession>
<protein>
    <submittedName>
        <fullName evidence="2">Uncharacterized protein</fullName>
    </submittedName>
</protein>
<dbReference type="Proteomes" id="UP001168167">
    <property type="component" value="Unassembled WGS sequence"/>
</dbReference>
<reference evidence="2" key="1">
    <citation type="submission" date="2022-08" db="EMBL/GenBank/DDBJ databases">
        <authorList>
            <person name="Dzunkova M."/>
            <person name="La Clair J."/>
            <person name="Tyml T."/>
            <person name="Doud D."/>
            <person name="Schulz F."/>
            <person name="Piquer S."/>
            <person name="Porcel Sanchis D."/>
            <person name="Osborn A."/>
            <person name="Robinson D."/>
            <person name="Louie K.B."/>
            <person name="Bowen B.P."/>
            <person name="Bowers R."/>
            <person name="Lee J."/>
            <person name="Arnau Llombart V."/>
            <person name="Diaz Villanueva W."/>
            <person name="Gosliner T."/>
            <person name="Northen T."/>
            <person name="Cheng J.-F."/>
            <person name="Burkart M.D."/>
            <person name="Woyke T."/>
        </authorList>
    </citation>
    <scope>NUCLEOTIDE SEQUENCE</scope>
    <source>
        <strain evidence="2">Df01</strain>
    </source>
</reference>
<keyword evidence="3" id="KW-1185">Reference proteome</keyword>
<name>A0ABT7QM42_9GAMM</name>
<feature type="region of interest" description="Disordered" evidence="1">
    <location>
        <begin position="1"/>
        <end position="20"/>
    </location>
</feature>